<evidence type="ECO:0000313" key="2">
    <source>
        <dbReference type="EMBL" id="KKK12603.1"/>
    </source>
</evidence>
<dbReference type="AlphaFoldDB" id="A0A0F8TZ04"/>
<keyword evidence="1" id="KW-0732">Signal</keyword>
<feature type="signal peptide" evidence="1">
    <location>
        <begin position="1"/>
        <end position="19"/>
    </location>
</feature>
<evidence type="ECO:0000313" key="3">
    <source>
        <dbReference type="Proteomes" id="UP000034947"/>
    </source>
</evidence>
<name>A0A0F8TZ04_9EURO</name>
<evidence type="ECO:0000256" key="1">
    <source>
        <dbReference type="SAM" id="SignalP"/>
    </source>
</evidence>
<reference evidence="2 3" key="1">
    <citation type="submission" date="2015-02" db="EMBL/GenBank/DDBJ databases">
        <title>Draft Genome Sequences of Two Closely-Related Aflatoxigenic Aspergillus Species Obtained from the Cote d'Ivoire.</title>
        <authorList>
            <person name="Moore G.G."/>
            <person name="Beltz S.B."/>
            <person name="Mack B.M."/>
        </authorList>
    </citation>
    <scope>NUCLEOTIDE SEQUENCE [LARGE SCALE GENOMIC DNA]</scope>
    <source>
        <strain evidence="2 3">SRRC1432</strain>
    </source>
</reference>
<protein>
    <submittedName>
        <fullName evidence="2">Uncharacterized protein</fullName>
    </submittedName>
</protein>
<organism evidence="2 3">
    <name type="scientific">Aspergillus ochraceoroseus</name>
    <dbReference type="NCBI Taxonomy" id="138278"/>
    <lineage>
        <taxon>Eukaryota</taxon>
        <taxon>Fungi</taxon>
        <taxon>Dikarya</taxon>
        <taxon>Ascomycota</taxon>
        <taxon>Pezizomycotina</taxon>
        <taxon>Eurotiomycetes</taxon>
        <taxon>Eurotiomycetidae</taxon>
        <taxon>Eurotiales</taxon>
        <taxon>Aspergillaceae</taxon>
        <taxon>Aspergillus</taxon>
        <taxon>Aspergillus subgen. Nidulantes</taxon>
    </lineage>
</organism>
<keyword evidence="3" id="KW-1185">Reference proteome</keyword>
<accession>A0A0F8TZ04</accession>
<feature type="chain" id="PRO_5002528500" evidence="1">
    <location>
        <begin position="20"/>
        <end position="126"/>
    </location>
</feature>
<sequence>MHFTRTASVLLTVVGLALSSPVDSTSVSLDKRADCDTHTCITYYSDSGCTRGLERGSYKPDCSGNCFRFDSFSSIQVAANVLTGADCVAYSDSNCQNAISDSGNQHGHYCMENLNGAKSMKCYYGC</sequence>
<dbReference type="VEuPathDB" id="FungiDB:P175DRAFT_0500889"/>
<dbReference type="EMBL" id="JYKN01003426">
    <property type="protein sequence ID" value="KKK12603.1"/>
    <property type="molecule type" value="Genomic_DNA"/>
</dbReference>
<dbReference type="Proteomes" id="UP000034947">
    <property type="component" value="Unassembled WGS sequence"/>
</dbReference>
<proteinExistence type="predicted"/>
<gene>
    <name evidence="2" type="ORF">AOCH_002282</name>
</gene>
<comment type="caution">
    <text evidence="2">The sequence shown here is derived from an EMBL/GenBank/DDBJ whole genome shotgun (WGS) entry which is preliminary data.</text>
</comment>